<dbReference type="AlphaFoldDB" id="A0A015X6X6"/>
<comment type="caution">
    <text evidence="1">The sequence shown here is derived from an EMBL/GenBank/DDBJ whole genome shotgun (WGS) entry which is preliminary data.</text>
</comment>
<dbReference type="RefSeq" id="WP_042971704.1">
    <property type="nucleotide sequence ID" value="NZ_JGDB01000282.1"/>
</dbReference>
<reference evidence="1 2" key="1">
    <citation type="submission" date="2014-02" db="EMBL/GenBank/DDBJ databases">
        <authorList>
            <person name="Sears C."/>
            <person name="Carroll K."/>
            <person name="Sack B.R."/>
            <person name="Qadri F."/>
            <person name="Myers L.L."/>
            <person name="Chung G.-T."/>
            <person name="Escheverria P."/>
            <person name="Fraser C.M."/>
            <person name="Sadzewicz L."/>
            <person name="Shefchek K.A."/>
            <person name="Tallon L."/>
            <person name="Das S.P."/>
            <person name="Daugherty S."/>
            <person name="Mongodin E.F."/>
        </authorList>
    </citation>
    <scope>NUCLEOTIDE SEQUENCE [LARGE SCALE GENOMIC DNA]</scope>
    <source>
        <strain evidence="2">3998T(B)3</strain>
    </source>
</reference>
<dbReference type="EMBL" id="JGDB01000282">
    <property type="protein sequence ID" value="EXY88385.1"/>
    <property type="molecule type" value="Genomic_DNA"/>
</dbReference>
<evidence type="ECO:0000313" key="2">
    <source>
        <dbReference type="Proteomes" id="UP000020773"/>
    </source>
</evidence>
<dbReference type="Proteomes" id="UP000020773">
    <property type="component" value="Unassembled WGS sequence"/>
</dbReference>
<evidence type="ECO:0000313" key="1">
    <source>
        <dbReference type="EMBL" id="EXY88385.1"/>
    </source>
</evidence>
<dbReference type="Pfam" id="PF17170">
    <property type="entry name" value="DUF5128"/>
    <property type="match status" value="1"/>
</dbReference>
<name>A0A015X6X6_BACFG</name>
<organism evidence="1 2">
    <name type="scientific">Bacteroides fragilis str. 3998T(B)3</name>
    <dbReference type="NCBI Taxonomy" id="1339316"/>
    <lineage>
        <taxon>Bacteria</taxon>
        <taxon>Pseudomonadati</taxon>
        <taxon>Bacteroidota</taxon>
        <taxon>Bacteroidia</taxon>
        <taxon>Bacteroidales</taxon>
        <taxon>Bacteroidaceae</taxon>
        <taxon>Bacteroides</taxon>
    </lineage>
</organism>
<proteinExistence type="predicted"/>
<protein>
    <recommendedName>
        <fullName evidence="3">6-bladed beta-propeller</fullName>
    </recommendedName>
</protein>
<accession>A0A015X6X6</accession>
<evidence type="ECO:0008006" key="3">
    <source>
        <dbReference type="Google" id="ProtNLM"/>
    </source>
</evidence>
<feature type="non-terminal residue" evidence="1">
    <location>
        <position position="130"/>
    </location>
</feature>
<sequence>MKSLLFFCLSTFLFYSCSKKENSLYPVIDLADAIENPVEKSVYDVAESVEVVQLETNDSLLIPYVSQLIMTDQYFIIGYGKKCSLFSHSGKFVCDIAQKGSGPEEYTMLMNLLYINNRVLITDLNNKVNV</sequence>
<dbReference type="PROSITE" id="PS51257">
    <property type="entry name" value="PROKAR_LIPOPROTEIN"/>
    <property type="match status" value="1"/>
</dbReference>
<gene>
    <name evidence="1" type="ORF">M125_4980</name>
</gene>